<dbReference type="Gene3D" id="1.20.1220.20">
    <property type="entry name" value="Uncharcterised protein PF01724"/>
    <property type="match status" value="1"/>
</dbReference>
<keyword evidence="2" id="KW-1185">Reference proteome</keyword>
<dbReference type="PANTHER" id="PTHR34235:SF1">
    <property type="entry name" value="SLR0416 PROTEIN"/>
    <property type="match status" value="1"/>
</dbReference>
<proteinExistence type="predicted"/>
<dbReference type="OrthoDB" id="952804at2"/>
<dbReference type="RefSeq" id="WP_109745523.1">
    <property type="nucleotide sequence ID" value="NZ_QGGO01000047.1"/>
</dbReference>
<evidence type="ECO:0000313" key="2">
    <source>
        <dbReference type="Proteomes" id="UP000245489"/>
    </source>
</evidence>
<evidence type="ECO:0000313" key="1">
    <source>
        <dbReference type="EMBL" id="PWK16708.1"/>
    </source>
</evidence>
<name>A0A316DGG4_9BACT</name>
<comment type="caution">
    <text evidence="1">The sequence shown here is derived from an EMBL/GenBank/DDBJ whole genome shotgun (WGS) entry which is preliminary data.</text>
</comment>
<dbReference type="Pfam" id="PF01724">
    <property type="entry name" value="DUF29"/>
    <property type="match status" value="1"/>
</dbReference>
<dbReference type="EMBL" id="QGGO01000047">
    <property type="protein sequence ID" value="PWK16708.1"/>
    <property type="molecule type" value="Genomic_DNA"/>
</dbReference>
<dbReference type="PANTHER" id="PTHR34235">
    <property type="entry name" value="SLR1203 PROTEIN-RELATED"/>
    <property type="match status" value="1"/>
</dbReference>
<gene>
    <name evidence="1" type="ORF">LV89_04823</name>
</gene>
<protein>
    <submittedName>
        <fullName evidence="1">Uncharacterized protein DUF29</fullName>
    </submittedName>
</protein>
<dbReference type="InterPro" id="IPR002636">
    <property type="entry name" value="DUF29"/>
</dbReference>
<organism evidence="1 2">
    <name type="scientific">Arcicella aurantiaca</name>
    <dbReference type="NCBI Taxonomy" id="591202"/>
    <lineage>
        <taxon>Bacteria</taxon>
        <taxon>Pseudomonadati</taxon>
        <taxon>Bacteroidota</taxon>
        <taxon>Cytophagia</taxon>
        <taxon>Cytophagales</taxon>
        <taxon>Flectobacillaceae</taxon>
        <taxon>Arcicella</taxon>
    </lineage>
</organism>
<dbReference type="Proteomes" id="UP000245489">
    <property type="component" value="Unassembled WGS sequence"/>
</dbReference>
<reference evidence="1 2" key="1">
    <citation type="submission" date="2018-05" db="EMBL/GenBank/DDBJ databases">
        <title>Genomic Encyclopedia of Archaeal and Bacterial Type Strains, Phase II (KMG-II): from individual species to whole genera.</title>
        <authorList>
            <person name="Goeker M."/>
        </authorList>
    </citation>
    <scope>NUCLEOTIDE SEQUENCE [LARGE SCALE GENOMIC DNA]</scope>
    <source>
        <strain evidence="1 2">DSM 22214</strain>
    </source>
</reference>
<dbReference type="AlphaFoldDB" id="A0A316DGG4"/>
<sequence>MEELEALRKMVEQHDYTAALALIDEMDEMAKDDKIVKVESFMHVLLVHLIKRYAEKRTTPSWERSIKFSLQGIFKSNKRRSSKGYYLKTEELKDAIEESFDFALSDAADEAFGGAFSPKQLEDMIDSELVKEEMLDLILNYQAQK</sequence>
<accession>A0A316DGG4</accession>